<protein>
    <submittedName>
        <fullName evidence="1">Uncharacterized protein</fullName>
    </submittedName>
</protein>
<dbReference type="RefSeq" id="WP_132883572.1">
    <property type="nucleotide sequence ID" value="NZ_JBBGZA010000001.1"/>
</dbReference>
<evidence type="ECO:0000313" key="1">
    <source>
        <dbReference type="EMBL" id="MEJ5094698.1"/>
    </source>
</evidence>
<proteinExistence type="predicted"/>
<dbReference type="EMBL" id="JBBGZA010000001">
    <property type="protein sequence ID" value="MEJ5094698.1"/>
    <property type="molecule type" value="Genomic_DNA"/>
</dbReference>
<name>A0ABU8Q4W9_9SPHN</name>
<dbReference type="Proteomes" id="UP001380365">
    <property type="component" value="Unassembled WGS sequence"/>
</dbReference>
<keyword evidence="2" id="KW-1185">Reference proteome</keyword>
<organism evidence="1 2">
    <name type="scientific">Sphingomonas molluscorum</name>
    <dbReference type="NCBI Taxonomy" id="418184"/>
    <lineage>
        <taxon>Bacteria</taxon>
        <taxon>Pseudomonadati</taxon>
        <taxon>Pseudomonadota</taxon>
        <taxon>Alphaproteobacteria</taxon>
        <taxon>Sphingomonadales</taxon>
        <taxon>Sphingomonadaceae</taxon>
        <taxon>Sphingomonas</taxon>
    </lineage>
</organism>
<evidence type="ECO:0000313" key="2">
    <source>
        <dbReference type="Proteomes" id="UP001380365"/>
    </source>
</evidence>
<gene>
    <name evidence="1" type="ORF">WH159_09120</name>
</gene>
<reference evidence="1 2" key="1">
    <citation type="submission" date="2023-12" db="EMBL/GenBank/DDBJ databases">
        <title>Gut-associated functions are favored during microbiome assembly across C. elegans life.</title>
        <authorList>
            <person name="Zimmermann J."/>
        </authorList>
    </citation>
    <scope>NUCLEOTIDE SEQUENCE [LARGE SCALE GENOMIC DNA]</scope>
    <source>
        <strain evidence="1 2">JUb134</strain>
    </source>
</reference>
<sequence length="131" mass="13923">MSGGEWEVAEIGRLLHTHRLDAGLACSSLGINADEAERLVAAGEIVSSGEGLAERSAFLLNVLIRLELRCGHDSRAIAAAIERPVAELGGVSIGEALRRPIDVAGLRQPRCVAGTLPLPKVKMWRVADTYS</sequence>
<accession>A0ABU8Q4W9</accession>
<comment type="caution">
    <text evidence="1">The sequence shown here is derived from an EMBL/GenBank/DDBJ whole genome shotgun (WGS) entry which is preliminary data.</text>
</comment>